<gene>
    <name evidence="2" type="ORF">Q9L58_004479</name>
</gene>
<dbReference type="EMBL" id="JBBBZM010000048">
    <property type="protein sequence ID" value="KAL0636527.1"/>
    <property type="molecule type" value="Genomic_DNA"/>
</dbReference>
<dbReference type="CDD" id="cd18724">
    <property type="entry name" value="PIN_LabA-like"/>
    <property type="match status" value="1"/>
</dbReference>
<sequence length="402" mass="44406">MRTGFDLSPVIDLLDALSPTPTNPFLPNPTTVAAGGVVRSLGDFPALWQFLEDCRTGGDSGPPQKELTPPPSPLLQPERRRKRKKKTNVTFGGSVINPGSSSATDTNDHTDTTEEIPRLAVPRFLVPASVAPPPSHGLAALAVEAPRRPVISSRLPASERKAQLMQMIISLFPADAHTLLNLNLKIPQNINLPNTNIHVFIDNSNILIGFYELVKKLKGHPQNTHVRAPSFSFHNLSLILERGRITVKKVLVGSLPITSVVREAEALGYETSMLERVRKERVSKYQSSSSGSESTTSKTRTAKVEQAVDEILHLKILESILDFPPSTIVLASGDAAAGEYSPGFFRVVERALERGWKIELVSFKKCLSFQYKARDFKEKWSRSFRFIPLDQFAEFHLDDSPA</sequence>
<comment type="caution">
    <text evidence="2">The sequence shown here is derived from an EMBL/GenBank/DDBJ whole genome shotgun (WGS) entry which is preliminary data.</text>
</comment>
<evidence type="ECO:0000256" key="1">
    <source>
        <dbReference type="SAM" id="MobiDB-lite"/>
    </source>
</evidence>
<reference evidence="2 3" key="1">
    <citation type="submission" date="2024-02" db="EMBL/GenBank/DDBJ databases">
        <title>Discinaceae phylogenomics.</title>
        <authorList>
            <person name="Dirks A.C."/>
            <person name="James T.Y."/>
        </authorList>
    </citation>
    <scope>NUCLEOTIDE SEQUENCE [LARGE SCALE GENOMIC DNA]</scope>
    <source>
        <strain evidence="2 3">ACD0624</strain>
    </source>
</reference>
<evidence type="ECO:0000313" key="3">
    <source>
        <dbReference type="Proteomes" id="UP001447188"/>
    </source>
</evidence>
<dbReference type="PANTHER" id="PTHR15837:SF5">
    <property type="entry name" value="NYN DOMAIN-CONTAINING PROTEIN"/>
    <property type="match status" value="1"/>
</dbReference>
<dbReference type="PANTHER" id="PTHR15837">
    <property type="entry name" value="RAN GUANINE NUCLEOTIDE RELEASE FACTOR"/>
    <property type="match status" value="1"/>
</dbReference>
<evidence type="ECO:0008006" key="4">
    <source>
        <dbReference type="Google" id="ProtNLM"/>
    </source>
</evidence>
<feature type="region of interest" description="Disordered" evidence="1">
    <location>
        <begin position="53"/>
        <end position="113"/>
    </location>
</feature>
<accession>A0ABR3GKU1</accession>
<proteinExistence type="predicted"/>
<evidence type="ECO:0000313" key="2">
    <source>
        <dbReference type="EMBL" id="KAL0636527.1"/>
    </source>
</evidence>
<dbReference type="Proteomes" id="UP001447188">
    <property type="component" value="Unassembled WGS sequence"/>
</dbReference>
<dbReference type="InterPro" id="IPR007681">
    <property type="entry name" value="Mog1"/>
</dbReference>
<name>A0ABR3GKU1_9PEZI</name>
<organism evidence="2 3">
    <name type="scientific">Discina gigas</name>
    <dbReference type="NCBI Taxonomy" id="1032678"/>
    <lineage>
        <taxon>Eukaryota</taxon>
        <taxon>Fungi</taxon>
        <taxon>Dikarya</taxon>
        <taxon>Ascomycota</taxon>
        <taxon>Pezizomycotina</taxon>
        <taxon>Pezizomycetes</taxon>
        <taxon>Pezizales</taxon>
        <taxon>Discinaceae</taxon>
        <taxon>Discina</taxon>
    </lineage>
</organism>
<keyword evidence="3" id="KW-1185">Reference proteome</keyword>
<protein>
    <recommendedName>
        <fullName evidence="4">NYN domain-containing protein</fullName>
    </recommendedName>
</protein>
<dbReference type="Gene3D" id="3.40.50.1010">
    <property type="entry name" value="5'-nuclease"/>
    <property type="match status" value="1"/>
</dbReference>